<dbReference type="PANTHER" id="PTHR42718">
    <property type="entry name" value="MAJOR FACILITATOR SUPERFAMILY MULTIDRUG TRANSPORTER MFSC"/>
    <property type="match status" value="1"/>
</dbReference>
<feature type="transmembrane region" description="Helical" evidence="7">
    <location>
        <begin position="165"/>
        <end position="187"/>
    </location>
</feature>
<evidence type="ECO:0000256" key="5">
    <source>
        <dbReference type="ARBA" id="ARBA00023251"/>
    </source>
</evidence>
<keyword evidence="5" id="KW-0046">Antibiotic resistance</keyword>
<dbReference type="EMBL" id="CP010519">
    <property type="protein sequence ID" value="AJE85065.1"/>
    <property type="molecule type" value="Genomic_DNA"/>
</dbReference>
<evidence type="ECO:0000256" key="4">
    <source>
        <dbReference type="ARBA" id="ARBA00023136"/>
    </source>
</evidence>
<dbReference type="GO" id="GO:0022857">
    <property type="term" value="F:transmembrane transporter activity"/>
    <property type="evidence" value="ECO:0007669"/>
    <property type="project" value="InterPro"/>
</dbReference>
<evidence type="ECO:0000256" key="3">
    <source>
        <dbReference type="ARBA" id="ARBA00022989"/>
    </source>
</evidence>
<keyword evidence="2 7" id="KW-0812">Transmembrane</keyword>
<name>A0A0B5F0E0_STRA4</name>
<feature type="transmembrane region" description="Helical" evidence="7">
    <location>
        <begin position="360"/>
        <end position="380"/>
    </location>
</feature>
<gene>
    <name evidence="9" type="ORF">SLNWT_4689</name>
</gene>
<accession>A0A0B5F0E0</accession>
<feature type="transmembrane region" description="Helical" evidence="7">
    <location>
        <begin position="199"/>
        <end position="218"/>
    </location>
</feature>
<dbReference type="InterPro" id="IPR036259">
    <property type="entry name" value="MFS_trans_sf"/>
</dbReference>
<dbReference type="SUPFAM" id="SSF103473">
    <property type="entry name" value="MFS general substrate transporter"/>
    <property type="match status" value="1"/>
</dbReference>
<feature type="transmembrane region" description="Helical" evidence="7">
    <location>
        <begin position="12"/>
        <end position="35"/>
    </location>
</feature>
<dbReference type="Pfam" id="PF07690">
    <property type="entry name" value="MFS_1"/>
    <property type="match status" value="1"/>
</dbReference>
<feature type="transmembrane region" description="Helical" evidence="7">
    <location>
        <begin position="47"/>
        <end position="67"/>
    </location>
</feature>
<dbReference type="GO" id="GO:0046677">
    <property type="term" value="P:response to antibiotic"/>
    <property type="evidence" value="ECO:0007669"/>
    <property type="project" value="UniProtKB-KW"/>
</dbReference>
<evidence type="ECO:0000256" key="2">
    <source>
        <dbReference type="ARBA" id="ARBA00022692"/>
    </source>
</evidence>
<organism evidence="9 10">
    <name type="scientific">Streptomyces albus (strain ATCC 21838 / DSM 41398 / FERM P-419 / JCM 4703 / NBRC 107858)</name>
    <dbReference type="NCBI Taxonomy" id="1081613"/>
    <lineage>
        <taxon>Bacteria</taxon>
        <taxon>Bacillati</taxon>
        <taxon>Actinomycetota</taxon>
        <taxon>Actinomycetes</taxon>
        <taxon>Kitasatosporales</taxon>
        <taxon>Streptomycetaceae</taxon>
        <taxon>Streptomyces</taxon>
    </lineage>
</organism>
<keyword evidence="4 7" id="KW-0472">Membrane</keyword>
<dbReference type="PROSITE" id="PS50850">
    <property type="entry name" value="MFS"/>
    <property type="match status" value="1"/>
</dbReference>
<feature type="compositionally biased region" description="Low complexity" evidence="6">
    <location>
        <begin position="513"/>
        <end position="532"/>
    </location>
</feature>
<evidence type="ECO:0000313" key="9">
    <source>
        <dbReference type="EMBL" id="AJE85065.1"/>
    </source>
</evidence>
<feature type="transmembrane region" description="Helical" evidence="7">
    <location>
        <begin position="108"/>
        <end position="126"/>
    </location>
</feature>
<dbReference type="Gene3D" id="1.20.1250.20">
    <property type="entry name" value="MFS general substrate transporter like domains"/>
    <property type="match status" value="1"/>
</dbReference>
<protein>
    <submittedName>
        <fullName evidence="9">CetE</fullName>
    </submittedName>
</protein>
<dbReference type="InterPro" id="IPR020846">
    <property type="entry name" value="MFS_dom"/>
</dbReference>
<dbReference type="KEGG" id="sals:SLNWT_4689"/>
<feature type="transmembrane region" description="Helical" evidence="7">
    <location>
        <begin position="138"/>
        <end position="159"/>
    </location>
</feature>
<feature type="transmembrane region" description="Helical" evidence="7">
    <location>
        <begin position="480"/>
        <end position="500"/>
    </location>
</feature>
<proteinExistence type="predicted"/>
<evidence type="ECO:0000256" key="6">
    <source>
        <dbReference type="SAM" id="MobiDB-lite"/>
    </source>
</evidence>
<dbReference type="GO" id="GO:0005886">
    <property type="term" value="C:plasma membrane"/>
    <property type="evidence" value="ECO:0007669"/>
    <property type="project" value="UniProtKB-SubCell"/>
</dbReference>
<feature type="region of interest" description="Disordered" evidence="6">
    <location>
        <begin position="504"/>
        <end position="532"/>
    </location>
</feature>
<feature type="transmembrane region" description="Helical" evidence="7">
    <location>
        <begin position="330"/>
        <end position="348"/>
    </location>
</feature>
<feature type="transmembrane region" description="Helical" evidence="7">
    <location>
        <begin position="79"/>
        <end position="102"/>
    </location>
</feature>
<feature type="transmembrane region" description="Helical" evidence="7">
    <location>
        <begin position="230"/>
        <end position="246"/>
    </location>
</feature>
<sequence>MTEKTSTARPALTLLTVSIATILLPMSLTGASVAMPGASEDFHNGLAAGQWIVNGYDLTFASFMLAAGSFADRFGRRRLFALGSAVFAVCSLVSAVSNGIVMLDICRALAGVGAAAVITAGSAILAHTFEGAARARAFGVFGTAVGAGLAFGPFAAGALQTSFGWRAIFLVPAIVGAVVVALSLFLAESSDPDAVRVDWLGTVTFTGSLAFLILALLQGPQTGWADPVNLVSYVLAAALLAAFVMVELRQERPMFDLSLFRQPQFVSLCVAVVSLVFGFTPLLVYLPSYLTAVNAESTFHAGVDLLMLTVPTLVFPLVTGYLLRWVPLRHMVSLAVALTAIGCGWLVVLEPGAGNWTVLGPFLIIGTGVGISFGVMDGAAVSSVDSARAGMAAGMFNTMRLAGEAIAIAVVGSLLVSATRSELDGKLGGFDGTYANDPGGLADKLNQGQLEGPAGTVSAASRAAFTEVAKAGYTGALHQVLWFLAAFCAVATVLVAFVGARSQKKSAAEESAEPTAEAAAEAAARESQPSAV</sequence>
<feature type="transmembrane region" description="Helical" evidence="7">
    <location>
        <begin position="266"/>
        <end position="285"/>
    </location>
</feature>
<dbReference type="Proteomes" id="UP000031523">
    <property type="component" value="Chromosome"/>
</dbReference>
<feature type="domain" description="Major facilitator superfamily (MFS) profile" evidence="8">
    <location>
        <begin position="13"/>
        <end position="503"/>
    </location>
</feature>
<comment type="subcellular location">
    <subcellularLocation>
        <location evidence="1">Cell membrane</location>
        <topology evidence="1">Multi-pass membrane protein</topology>
    </subcellularLocation>
</comment>
<evidence type="ECO:0000313" key="10">
    <source>
        <dbReference type="Proteomes" id="UP000031523"/>
    </source>
</evidence>
<feature type="transmembrane region" description="Helical" evidence="7">
    <location>
        <begin position="401"/>
        <end position="419"/>
    </location>
</feature>
<evidence type="ECO:0000256" key="1">
    <source>
        <dbReference type="ARBA" id="ARBA00004651"/>
    </source>
</evidence>
<evidence type="ECO:0000256" key="7">
    <source>
        <dbReference type="SAM" id="Phobius"/>
    </source>
</evidence>
<feature type="transmembrane region" description="Helical" evidence="7">
    <location>
        <begin position="305"/>
        <end position="323"/>
    </location>
</feature>
<dbReference type="InterPro" id="IPR011701">
    <property type="entry name" value="MFS"/>
</dbReference>
<dbReference type="CDD" id="cd17321">
    <property type="entry name" value="MFS_MMR_MDR_like"/>
    <property type="match status" value="1"/>
</dbReference>
<dbReference type="PANTHER" id="PTHR42718:SF49">
    <property type="entry name" value="EXPORT PROTEIN"/>
    <property type="match status" value="1"/>
</dbReference>
<keyword evidence="10" id="KW-1185">Reference proteome</keyword>
<reference evidence="9 10" key="1">
    <citation type="submission" date="2015-01" db="EMBL/GenBank/DDBJ databases">
        <title>Enhanced salinomycin production by adjusting the supply of polyketide extender units in Streptomyce albus DSM 41398.</title>
        <authorList>
            <person name="Lu C."/>
        </authorList>
    </citation>
    <scope>NUCLEOTIDE SEQUENCE [LARGE SCALE GENOMIC DNA]</scope>
    <source>
        <strain evidence="10">ATCC 21838 / DSM 41398 / FERM P-419 / JCM 4703 / NBRC 107858</strain>
    </source>
</reference>
<keyword evidence="3 7" id="KW-1133">Transmembrane helix</keyword>
<dbReference type="AlphaFoldDB" id="A0A0B5F0E0"/>
<dbReference type="Gene3D" id="1.20.1720.10">
    <property type="entry name" value="Multidrug resistance protein D"/>
    <property type="match status" value="1"/>
</dbReference>
<dbReference type="PRINTS" id="PR01036">
    <property type="entry name" value="TCRTETB"/>
</dbReference>
<evidence type="ECO:0000259" key="8">
    <source>
        <dbReference type="PROSITE" id="PS50850"/>
    </source>
</evidence>